<dbReference type="Proteomes" id="UP000054011">
    <property type="component" value="Unassembled WGS sequence"/>
</dbReference>
<evidence type="ECO:0000256" key="2">
    <source>
        <dbReference type="ARBA" id="ARBA00023157"/>
    </source>
</evidence>
<feature type="domain" description="LamG-like jellyroll fold" evidence="4">
    <location>
        <begin position="463"/>
        <end position="620"/>
    </location>
</feature>
<accession>A0A100Y0F4</accession>
<dbReference type="Gene3D" id="2.60.120.200">
    <property type="match status" value="2"/>
</dbReference>
<dbReference type="SUPFAM" id="SSF49899">
    <property type="entry name" value="Concanavalin A-like lectins/glucanases"/>
    <property type="match status" value="2"/>
</dbReference>
<feature type="domain" description="LamG-like jellyroll fold" evidence="4">
    <location>
        <begin position="230"/>
        <end position="383"/>
    </location>
</feature>
<name>A0A100Y0F4_9ACTN</name>
<feature type="chain" id="PRO_5007091096" description="LamG-like jellyroll fold domain-containing protein" evidence="3">
    <location>
        <begin position="43"/>
        <end position="629"/>
    </location>
</feature>
<keyword evidence="2" id="KW-1015">Disulfide bond</keyword>
<dbReference type="PANTHER" id="PTHR46943:SF1">
    <property type="entry name" value="PENTRAXIN-RELATED PROTEIN PTX3"/>
    <property type="match status" value="1"/>
</dbReference>
<dbReference type="InterPro" id="IPR042837">
    <property type="entry name" value="PTX3"/>
</dbReference>
<organism evidence="5 6">
    <name type="scientific">Streptomyces kanasensis</name>
    <dbReference type="NCBI Taxonomy" id="936756"/>
    <lineage>
        <taxon>Bacteria</taxon>
        <taxon>Bacillati</taxon>
        <taxon>Actinomycetota</taxon>
        <taxon>Actinomycetes</taxon>
        <taxon>Kitasatosporales</taxon>
        <taxon>Streptomycetaceae</taxon>
        <taxon>Streptomyces</taxon>
    </lineage>
</organism>
<evidence type="ECO:0000259" key="4">
    <source>
        <dbReference type="SMART" id="SM00560"/>
    </source>
</evidence>
<dbReference type="GO" id="GO:0006955">
    <property type="term" value="P:immune response"/>
    <property type="evidence" value="ECO:0007669"/>
    <property type="project" value="InterPro"/>
</dbReference>
<dbReference type="RefSeq" id="WP_058945297.1">
    <property type="nucleotide sequence ID" value="NZ_LNSV01000143.1"/>
</dbReference>
<keyword evidence="1 3" id="KW-0732">Signal</keyword>
<keyword evidence="6" id="KW-1185">Reference proteome</keyword>
<evidence type="ECO:0000313" key="5">
    <source>
        <dbReference type="EMBL" id="KUH35414.1"/>
    </source>
</evidence>
<sequence>MLVPSSRPQVGRRAGRPSGRFRFTAALAFGLLAAAAVPPAYATTATDDPVPRAPRVTSLGPYEECTTNQCATHGASGLPGRFRFTPDPADEDVTSYRVRVGGEVHTISAAEAESFAFVPPTAGFYVLYVEAADRGSRYGPETTFSFKVGYVEEAARWRFDDGLTDPSATVAADSGVRGAHHDAALHTDGDPWSPLARAGDRDRALLLDAPGEGRPQEYAQTARPVVDTSRPFTVSAWAQLADTGADRVVLSAPGEHGSAFELLYSAADRRWAFGRTARDEPGAPRVRSLATTADPARNAWTHLAGVFHTRHDTDPSNDTVQLYVNGRPQGSPVVLAEGAPAYEPWTSTAGLQFGRGRTGGAYDGHFLGRIDEVRAWQWALTADDVRNETDVRDAEGYPAVPLAAHWDAASAGDGRVPQVGPYPVGDMTLSPAGATLDAGEGSVLLDGVAGHLSATGPVVDETGSFTVSARVRVDSAGLESKPVGYRALVAGQRAGSEYSWALWARKTSPETWRWEFSRTVLGPDGESTDTATVGSNEVVAADTWVDLTGSYDALDGNGRLTLYVDASWQYGSGASELNGVQQGGGVLGAGGDARDGATTEHALPGALKSLRVWTGAMTPDGLWRHVLPQ</sequence>
<dbReference type="Pfam" id="PF13385">
    <property type="entry name" value="Laminin_G_3"/>
    <property type="match status" value="2"/>
</dbReference>
<protein>
    <recommendedName>
        <fullName evidence="4">LamG-like jellyroll fold domain-containing protein</fullName>
    </recommendedName>
</protein>
<comment type="caution">
    <text evidence="5">The sequence shown here is derived from an EMBL/GenBank/DDBJ whole genome shotgun (WGS) entry which is preliminary data.</text>
</comment>
<evidence type="ECO:0000256" key="3">
    <source>
        <dbReference type="SAM" id="SignalP"/>
    </source>
</evidence>
<evidence type="ECO:0000256" key="1">
    <source>
        <dbReference type="ARBA" id="ARBA00022729"/>
    </source>
</evidence>
<reference evidence="5 6" key="1">
    <citation type="submission" date="2015-11" db="EMBL/GenBank/DDBJ databases">
        <title>Genome-wide analysis reveals the secondary metabolome in Streptomyces kanasensis ZX01.</title>
        <authorList>
            <person name="Zhang G."/>
            <person name="Han L."/>
            <person name="Feng J."/>
            <person name="Zhang X."/>
        </authorList>
    </citation>
    <scope>NUCLEOTIDE SEQUENCE [LARGE SCALE GENOMIC DNA]</scope>
    <source>
        <strain evidence="5 6">ZX01</strain>
    </source>
</reference>
<dbReference type="PANTHER" id="PTHR46943">
    <property type="entry name" value="PENTRAXIN-RELATED PROTEIN PTX3"/>
    <property type="match status" value="1"/>
</dbReference>
<dbReference type="InterPro" id="IPR006558">
    <property type="entry name" value="LamG-like"/>
</dbReference>
<dbReference type="OrthoDB" id="176279at2"/>
<dbReference type="EMBL" id="LNSV01000143">
    <property type="protein sequence ID" value="KUH35414.1"/>
    <property type="molecule type" value="Genomic_DNA"/>
</dbReference>
<evidence type="ECO:0000313" key="6">
    <source>
        <dbReference type="Proteomes" id="UP000054011"/>
    </source>
</evidence>
<dbReference type="InterPro" id="IPR013320">
    <property type="entry name" value="ConA-like_dom_sf"/>
</dbReference>
<dbReference type="AlphaFoldDB" id="A0A100Y0F4"/>
<dbReference type="STRING" id="936756.ATE80_29315"/>
<proteinExistence type="predicted"/>
<feature type="signal peptide" evidence="3">
    <location>
        <begin position="1"/>
        <end position="42"/>
    </location>
</feature>
<dbReference type="SMART" id="SM00560">
    <property type="entry name" value="LamGL"/>
    <property type="match status" value="2"/>
</dbReference>
<gene>
    <name evidence="5" type="ORF">ATE80_29315</name>
</gene>